<evidence type="ECO:0000313" key="8">
    <source>
        <dbReference type="Proteomes" id="UP001314205"/>
    </source>
</evidence>
<feature type="region of interest" description="Disordered" evidence="5">
    <location>
        <begin position="1533"/>
        <end position="1573"/>
    </location>
</feature>
<feature type="compositionally biased region" description="Polar residues" evidence="5">
    <location>
        <begin position="1235"/>
        <end position="1246"/>
    </location>
</feature>
<evidence type="ECO:0000256" key="2">
    <source>
        <dbReference type="ARBA" id="ARBA00022801"/>
    </source>
</evidence>
<gene>
    <name evidence="7" type="ORF">PARMNEM_LOCUS3294</name>
</gene>
<feature type="compositionally biased region" description="Low complexity" evidence="5">
    <location>
        <begin position="1733"/>
        <end position="1775"/>
    </location>
</feature>
<keyword evidence="2 4" id="KW-0378">Hydrolase</keyword>
<feature type="compositionally biased region" description="Pro residues" evidence="5">
    <location>
        <begin position="1801"/>
        <end position="1819"/>
    </location>
</feature>
<dbReference type="InterPro" id="IPR001932">
    <property type="entry name" value="PPM-type_phosphatase-like_dom"/>
</dbReference>
<dbReference type="Gene3D" id="3.60.40.10">
    <property type="entry name" value="PPM-type phosphatase domain"/>
    <property type="match status" value="1"/>
</dbReference>
<feature type="region of interest" description="Disordered" evidence="5">
    <location>
        <begin position="1591"/>
        <end position="1920"/>
    </location>
</feature>
<feature type="region of interest" description="Disordered" evidence="5">
    <location>
        <begin position="1045"/>
        <end position="1222"/>
    </location>
</feature>
<dbReference type="InterPro" id="IPR036457">
    <property type="entry name" value="PPM-type-like_dom_sf"/>
</dbReference>
<comment type="similarity">
    <text evidence="4">Belongs to the PP2C family.</text>
</comment>
<dbReference type="PROSITE" id="PS01032">
    <property type="entry name" value="PPM_1"/>
    <property type="match status" value="1"/>
</dbReference>
<feature type="region of interest" description="Disordered" evidence="5">
    <location>
        <begin position="504"/>
        <end position="570"/>
    </location>
</feature>
<reference evidence="7 8" key="1">
    <citation type="submission" date="2023-11" db="EMBL/GenBank/DDBJ databases">
        <authorList>
            <person name="Hedman E."/>
            <person name="Englund M."/>
            <person name="Stromberg M."/>
            <person name="Nyberg Akerstrom W."/>
            <person name="Nylinder S."/>
            <person name="Jareborg N."/>
            <person name="Kallberg Y."/>
            <person name="Kronander E."/>
        </authorList>
    </citation>
    <scope>NUCLEOTIDE SEQUENCE [LARGE SCALE GENOMIC DNA]</scope>
</reference>
<dbReference type="PROSITE" id="PS51746">
    <property type="entry name" value="PPM_2"/>
    <property type="match status" value="1"/>
</dbReference>
<keyword evidence="1" id="KW-0479">Metal-binding</keyword>
<accession>A0AAV1KFS9</accession>
<feature type="compositionally biased region" description="Basic and acidic residues" evidence="5">
    <location>
        <begin position="1840"/>
        <end position="1850"/>
    </location>
</feature>
<feature type="compositionally biased region" description="Basic and acidic residues" evidence="5">
    <location>
        <begin position="1880"/>
        <end position="1889"/>
    </location>
</feature>
<dbReference type="Pfam" id="PF00481">
    <property type="entry name" value="PP2C"/>
    <property type="match status" value="1"/>
</dbReference>
<feature type="compositionally biased region" description="Acidic residues" evidence="5">
    <location>
        <begin position="455"/>
        <end position="465"/>
    </location>
</feature>
<feature type="compositionally biased region" description="Polar residues" evidence="5">
    <location>
        <begin position="1092"/>
        <end position="1107"/>
    </location>
</feature>
<feature type="domain" description="PPM-type phosphatase" evidence="6">
    <location>
        <begin position="135"/>
        <end position="392"/>
    </location>
</feature>
<feature type="compositionally biased region" description="Basic and acidic residues" evidence="5">
    <location>
        <begin position="1269"/>
        <end position="1279"/>
    </location>
</feature>
<dbReference type="GO" id="GO:0046872">
    <property type="term" value="F:metal ion binding"/>
    <property type="evidence" value="ECO:0007669"/>
    <property type="project" value="UniProtKB-KW"/>
</dbReference>
<dbReference type="SUPFAM" id="SSF81606">
    <property type="entry name" value="PP2C-like"/>
    <property type="match status" value="1"/>
</dbReference>
<comment type="caution">
    <text evidence="7">The sequence shown here is derived from an EMBL/GenBank/DDBJ whole genome shotgun (WGS) entry which is preliminary data.</text>
</comment>
<dbReference type="SMART" id="SM00332">
    <property type="entry name" value="PP2Cc"/>
    <property type="match status" value="1"/>
</dbReference>
<dbReference type="PANTHER" id="PTHR47992">
    <property type="entry name" value="PROTEIN PHOSPHATASE"/>
    <property type="match status" value="1"/>
</dbReference>
<evidence type="ECO:0000313" key="7">
    <source>
        <dbReference type="EMBL" id="CAK1581655.1"/>
    </source>
</evidence>
<feature type="compositionally biased region" description="Basic and acidic residues" evidence="5">
    <location>
        <begin position="925"/>
        <end position="941"/>
    </location>
</feature>
<evidence type="ECO:0000256" key="1">
    <source>
        <dbReference type="ARBA" id="ARBA00022723"/>
    </source>
</evidence>
<feature type="compositionally biased region" description="Low complexity" evidence="5">
    <location>
        <begin position="1591"/>
        <end position="1701"/>
    </location>
</feature>
<feature type="compositionally biased region" description="Basic and acidic residues" evidence="5">
    <location>
        <begin position="1776"/>
        <end position="1789"/>
    </location>
</feature>
<evidence type="ECO:0000256" key="5">
    <source>
        <dbReference type="SAM" id="MobiDB-lite"/>
    </source>
</evidence>
<name>A0AAV1KFS9_9NEOP</name>
<dbReference type="InterPro" id="IPR015655">
    <property type="entry name" value="PP2C"/>
</dbReference>
<feature type="region of interest" description="Disordered" evidence="5">
    <location>
        <begin position="444"/>
        <end position="465"/>
    </location>
</feature>
<dbReference type="EMBL" id="CAVLGL010000035">
    <property type="protein sequence ID" value="CAK1581655.1"/>
    <property type="molecule type" value="Genomic_DNA"/>
</dbReference>
<evidence type="ECO:0000256" key="4">
    <source>
        <dbReference type="RuleBase" id="RU003465"/>
    </source>
</evidence>
<keyword evidence="3 4" id="KW-0904">Protein phosphatase</keyword>
<feature type="region of interest" description="Disordered" evidence="5">
    <location>
        <begin position="925"/>
        <end position="945"/>
    </location>
</feature>
<dbReference type="CDD" id="cd00143">
    <property type="entry name" value="PP2Cc"/>
    <property type="match status" value="1"/>
</dbReference>
<feature type="compositionally biased region" description="Low complexity" evidence="5">
    <location>
        <begin position="1820"/>
        <end position="1839"/>
    </location>
</feature>
<keyword evidence="8" id="KW-1185">Reference proteome</keyword>
<feature type="compositionally biased region" description="Basic and acidic residues" evidence="5">
    <location>
        <begin position="873"/>
        <end position="884"/>
    </location>
</feature>
<dbReference type="GO" id="GO:0004722">
    <property type="term" value="F:protein serine/threonine phosphatase activity"/>
    <property type="evidence" value="ECO:0007669"/>
    <property type="project" value="InterPro"/>
</dbReference>
<dbReference type="Proteomes" id="UP001314205">
    <property type="component" value="Unassembled WGS sequence"/>
</dbReference>
<feature type="region of interest" description="Disordered" evidence="5">
    <location>
        <begin position="859"/>
        <end position="888"/>
    </location>
</feature>
<feature type="region of interest" description="Disordered" evidence="5">
    <location>
        <begin position="1229"/>
        <end position="1248"/>
    </location>
</feature>
<proteinExistence type="inferred from homology"/>
<feature type="compositionally biased region" description="Low complexity" evidence="5">
    <location>
        <begin position="1713"/>
        <end position="1725"/>
    </location>
</feature>
<feature type="compositionally biased region" description="Polar residues" evidence="5">
    <location>
        <begin position="1375"/>
        <end position="1392"/>
    </location>
</feature>
<dbReference type="InterPro" id="IPR000222">
    <property type="entry name" value="PP2C_BS"/>
</dbReference>
<feature type="compositionally biased region" description="Polar residues" evidence="5">
    <location>
        <begin position="542"/>
        <end position="562"/>
    </location>
</feature>
<evidence type="ECO:0000259" key="6">
    <source>
        <dbReference type="PROSITE" id="PS51746"/>
    </source>
</evidence>
<feature type="region of interest" description="Disordered" evidence="5">
    <location>
        <begin position="1269"/>
        <end position="1319"/>
    </location>
</feature>
<organism evidence="7 8">
    <name type="scientific">Parnassius mnemosyne</name>
    <name type="common">clouded apollo</name>
    <dbReference type="NCBI Taxonomy" id="213953"/>
    <lineage>
        <taxon>Eukaryota</taxon>
        <taxon>Metazoa</taxon>
        <taxon>Ecdysozoa</taxon>
        <taxon>Arthropoda</taxon>
        <taxon>Hexapoda</taxon>
        <taxon>Insecta</taxon>
        <taxon>Pterygota</taxon>
        <taxon>Neoptera</taxon>
        <taxon>Endopterygota</taxon>
        <taxon>Lepidoptera</taxon>
        <taxon>Glossata</taxon>
        <taxon>Ditrysia</taxon>
        <taxon>Papilionoidea</taxon>
        <taxon>Papilionidae</taxon>
        <taxon>Parnassiinae</taxon>
        <taxon>Parnassini</taxon>
        <taxon>Parnassius</taxon>
        <taxon>Driopa</taxon>
    </lineage>
</organism>
<feature type="region of interest" description="Disordered" evidence="5">
    <location>
        <begin position="1375"/>
        <end position="1403"/>
    </location>
</feature>
<sequence>MGDKDDYLTCYRVFFEHFAATVNPEDQLPVNIAGYTITQAELPGEVIYWTTQYLSEKQCPPTLMTPLRRIILDEVLAASTKHPEEFGFDPDESAYIALRLMKAVMALVNDVCLRYLDNSRLDTLPPPAPVQRKMRTIASATKNLRRVMEDRHVVIDDLEALFGIETTEPTSFYAVYDGHAGSAAATYCAAHLHQYLVESPHFRTDLRRAMQDAFLKTDAEFVRKRYQARARGGSTAVAVSVRARRLLAAWAGDSLALLAKRMRLMQLVHPHKPGRKDERERIESSGGTVMYYGTWRVNGQLAVSRAIGDANYKPYVTAQPEIALVDLDGDEDFIVVACDGLWDFVSEDEVAIAIYSQIASNSDDLKAVTKRLTEQAKRQGSPDNISIIVVFLKDPRDIAAYICPPMDLGLDNALSNVPPYVAESDGRKPDAVAMGVDECGDAEAEADADNGVSDSDSEDLGPETAVDADDVDADVRHHEPAPPTPPAHAVEEGHVDGVLVDNVAESGEDSEDEWNYYKGEGEPDRKENNPSEEFDEPPRSDTPCQDNSASESSSVDMNSSPLNPDAPVFVPGVVTGSDVLLAESPRKPQPMDDIELPDVAQFETEAVIRPAELLDLDNSDHLNGHHNVSMDGTTEPLNGNNKCNMDSLGFGFNVDVETDKNKDTGLIQELQRIQKDTTDYCDIQVFQAHTESNPYDDRDDELFERLKNKERDPMSMSFYQEKDDDTCERFAKSEGHVDLNAVQLLPDSDDEDIQTNGACDNLTEDDKENVSPENRIGLLETENVEEPNNDILKFDDRTDIAVSNVTNLDNFMDYNINNANNMQTYSNAEYDCNNIPQDVLQTDTPESHKLLFEQIPEIPDGKSSELGFTNDDLQDHSESDREIRVSTPQDEISQDIGLENKFEESSLQDIKAEFIFNNQEKDIHFESDHQSEESKNEHGPEITDINQFDSTEDHASFSNSAIIDQTEVIMHQVPMDNEENVQSEVTEQTNEELDLVNNMNNDIPHEIEGSKADNTEILIDNSIDTPEIRLETDFVSTQTQNKIVSKSPLPCESPAASLHSESPLPVEQDEIPVSSPQGVSPIPASEFENKLKSTSPLPAISPITTDSILEPTSPVPNEDSSVAPLPAEVPLPRESPAPSDSSLPHETPCVEEDLHADSSLPSNSPLPTESVLVTECTLPAKSPGPVDNLMPSDDDINVKPSSLPASPLPTEDPSLRESPLPVEPSVQEQLLAFEETNQSESPQPTDNIIVENEIVPNTTEQYATTQSFEFHKEFEHKESPVPSELSEPRESPLPTDQFIPKSPLPVEHISPKVSPIPTECSEPSIPVDIVQVAESPLPHEVLPEHKSPVPESLQQIETSEADEATLLIQTQSQYESIPQVESAQTPEPSHQIASPILSSPVPPEMVNITETIESTLSPAPAVSSVPSEPPVSATNISTEDIRHSDLAERVADMPNESRLTPEAPQEIISVAAGSAIALQTEAVVTESTAGPTPDIVPDERVDLQQTRTELVTDIDIGIPELRAQEICVPVTSEIQQDDAVQPSAATPPPTPAVDPQQVTPASLDIPPLSETPIAADPSTIAAAAAATAGVAAVAAVTAAKTKPKTPLTKKSPTTPTTKAPKSTSKPPTPRTPTSATKKPATVSASPASRVPSAPKAAVARTSLTVKPPTPSTKTASKPSTPSRTTSASTKPAVKTAPAPAKEVSVKEAPAVSKAAPTARTVARAPTKPPTTKPAPTAAKTTAKPAAAAAPRPITRPAARPAPAAATAATAATAAAKPKETKPKAPEKKPLANGDVKAAKPAPKPAPITRPAPRPAPRAAPPATNTAPSKPAAPRVAARAPLDKQSKDLANKRITAKTAPSRTAPIKAPGAKSAVTKTGPKKVESPKKEIAQNGLANGDELAKPPPSPPLADNALLPDVIA</sequence>
<feature type="region of interest" description="Disordered" evidence="5">
    <location>
        <begin position="1417"/>
        <end position="1444"/>
    </location>
</feature>
<protein>
    <recommendedName>
        <fullName evidence="6">PPM-type phosphatase domain-containing protein</fullName>
    </recommendedName>
</protein>
<feature type="compositionally biased region" description="Low complexity" evidence="5">
    <location>
        <begin position="1417"/>
        <end position="1433"/>
    </location>
</feature>
<evidence type="ECO:0000256" key="3">
    <source>
        <dbReference type="ARBA" id="ARBA00022912"/>
    </source>
</evidence>
<feature type="compositionally biased region" description="Basic and acidic residues" evidence="5">
    <location>
        <begin position="519"/>
        <end position="529"/>
    </location>
</feature>